<evidence type="ECO:0000256" key="1">
    <source>
        <dbReference type="SAM" id="MobiDB-lite"/>
    </source>
</evidence>
<reference evidence="4" key="4">
    <citation type="journal article" date="2015" name="G3 (Bethesda)">
        <title>Genome sequences of three phytopathogenic species of the Magnaporthaceae family of fungi.</title>
        <authorList>
            <person name="Okagaki L.H."/>
            <person name="Nunes C.C."/>
            <person name="Sailsbery J."/>
            <person name="Clay B."/>
            <person name="Brown D."/>
            <person name="John T."/>
            <person name="Oh Y."/>
            <person name="Young N."/>
            <person name="Fitzgerald M."/>
            <person name="Haas B.J."/>
            <person name="Zeng Q."/>
            <person name="Young S."/>
            <person name="Adiconis X."/>
            <person name="Fan L."/>
            <person name="Levin J.Z."/>
            <person name="Mitchell T.K."/>
            <person name="Okubara P.A."/>
            <person name="Farman M.L."/>
            <person name="Kohn L.M."/>
            <person name="Birren B."/>
            <person name="Ma L.-J."/>
            <person name="Dean R.A."/>
        </authorList>
    </citation>
    <scope>NUCLEOTIDE SEQUENCE</scope>
    <source>
        <strain evidence="4">ATCC 64411 / 73-15</strain>
    </source>
</reference>
<dbReference type="OrthoDB" id="5125733at2759"/>
<feature type="compositionally biased region" description="Low complexity" evidence="1">
    <location>
        <begin position="591"/>
        <end position="606"/>
    </location>
</feature>
<evidence type="ECO:0000259" key="2">
    <source>
        <dbReference type="PROSITE" id="PS50011"/>
    </source>
</evidence>
<proteinExistence type="predicted"/>
<dbReference type="SMART" id="SM00220">
    <property type="entry name" value="S_TKc"/>
    <property type="match status" value="1"/>
</dbReference>
<dbReference type="InterPro" id="IPR011009">
    <property type="entry name" value="Kinase-like_dom_sf"/>
</dbReference>
<reference evidence="3" key="1">
    <citation type="submission" date="2010-05" db="EMBL/GenBank/DDBJ databases">
        <title>The Genome Sequence of Magnaporthe poae strain ATCC 64411.</title>
        <authorList>
            <consortium name="The Broad Institute Genome Sequencing Platform"/>
            <consortium name="Broad Institute Genome Sequencing Center for Infectious Disease"/>
            <person name="Ma L.-J."/>
            <person name="Dead R."/>
            <person name="Young S."/>
            <person name="Zeng Q."/>
            <person name="Koehrsen M."/>
            <person name="Alvarado L."/>
            <person name="Berlin A."/>
            <person name="Chapman S.B."/>
            <person name="Chen Z."/>
            <person name="Freedman E."/>
            <person name="Gellesch M."/>
            <person name="Goldberg J."/>
            <person name="Griggs A."/>
            <person name="Gujja S."/>
            <person name="Heilman E.R."/>
            <person name="Heiman D."/>
            <person name="Hepburn T."/>
            <person name="Howarth C."/>
            <person name="Jen D."/>
            <person name="Larson L."/>
            <person name="Mehta T."/>
            <person name="Neiman D."/>
            <person name="Pearson M."/>
            <person name="Roberts A."/>
            <person name="Saif S."/>
            <person name="Shea T."/>
            <person name="Shenoy N."/>
            <person name="Sisk P."/>
            <person name="Stolte C."/>
            <person name="Sykes S."/>
            <person name="Walk T."/>
            <person name="White J."/>
            <person name="Yandava C."/>
            <person name="Haas B."/>
            <person name="Nusbaum C."/>
            <person name="Birren B."/>
        </authorList>
    </citation>
    <scope>NUCLEOTIDE SEQUENCE</scope>
    <source>
        <strain evidence="3">ATCC 64411</strain>
    </source>
</reference>
<keyword evidence="3" id="KW-0723">Serine/threonine-protein kinase</keyword>
<dbReference type="SUPFAM" id="SSF56112">
    <property type="entry name" value="Protein kinase-like (PK-like)"/>
    <property type="match status" value="1"/>
</dbReference>
<keyword evidence="5" id="KW-1185">Reference proteome</keyword>
<keyword evidence="3" id="KW-0418">Kinase</keyword>
<gene>
    <name evidence="3" type="ORF">MAPG_05596</name>
</gene>
<dbReference type="InterPro" id="IPR000719">
    <property type="entry name" value="Prot_kinase_dom"/>
</dbReference>
<dbReference type="eggNOG" id="KOG0580">
    <property type="taxonomic scope" value="Eukaryota"/>
</dbReference>
<accession>A0A0C4DZT9</accession>
<evidence type="ECO:0000313" key="4">
    <source>
        <dbReference type="EnsemblFungi" id="MAPG_05596T0"/>
    </source>
</evidence>
<organism evidence="4 5">
    <name type="scientific">Magnaporthiopsis poae (strain ATCC 64411 / 73-15)</name>
    <name type="common">Kentucky bluegrass fungus</name>
    <name type="synonym">Magnaporthe poae</name>
    <dbReference type="NCBI Taxonomy" id="644358"/>
    <lineage>
        <taxon>Eukaryota</taxon>
        <taxon>Fungi</taxon>
        <taxon>Dikarya</taxon>
        <taxon>Ascomycota</taxon>
        <taxon>Pezizomycotina</taxon>
        <taxon>Sordariomycetes</taxon>
        <taxon>Sordariomycetidae</taxon>
        <taxon>Magnaporthales</taxon>
        <taxon>Magnaporthaceae</taxon>
        <taxon>Magnaporthiopsis</taxon>
    </lineage>
</organism>
<dbReference type="AlphaFoldDB" id="A0A0C4DZT9"/>
<dbReference type="GO" id="GO:0005524">
    <property type="term" value="F:ATP binding"/>
    <property type="evidence" value="ECO:0007669"/>
    <property type="project" value="InterPro"/>
</dbReference>
<feature type="domain" description="Protein kinase" evidence="2">
    <location>
        <begin position="212"/>
        <end position="580"/>
    </location>
</feature>
<keyword evidence="3" id="KW-0808">Transferase</keyword>
<evidence type="ECO:0000313" key="3">
    <source>
        <dbReference type="EMBL" id="KLU86584.1"/>
    </source>
</evidence>
<reference evidence="3" key="3">
    <citation type="submission" date="2011-03" db="EMBL/GenBank/DDBJ databases">
        <title>Annotation of Magnaporthe poae ATCC 64411.</title>
        <authorList>
            <person name="Ma L.-J."/>
            <person name="Dead R."/>
            <person name="Young S.K."/>
            <person name="Zeng Q."/>
            <person name="Gargeya S."/>
            <person name="Fitzgerald M."/>
            <person name="Haas B."/>
            <person name="Abouelleil A."/>
            <person name="Alvarado L."/>
            <person name="Arachchi H.M."/>
            <person name="Berlin A."/>
            <person name="Brown A."/>
            <person name="Chapman S.B."/>
            <person name="Chen Z."/>
            <person name="Dunbar C."/>
            <person name="Freedman E."/>
            <person name="Gearin G."/>
            <person name="Gellesch M."/>
            <person name="Goldberg J."/>
            <person name="Griggs A."/>
            <person name="Gujja S."/>
            <person name="Heiman D."/>
            <person name="Howarth C."/>
            <person name="Larson L."/>
            <person name="Lui A."/>
            <person name="MacDonald P.J.P."/>
            <person name="Mehta T."/>
            <person name="Montmayeur A."/>
            <person name="Murphy C."/>
            <person name="Neiman D."/>
            <person name="Pearson M."/>
            <person name="Priest M."/>
            <person name="Roberts A."/>
            <person name="Saif S."/>
            <person name="Shea T."/>
            <person name="Shenoy N."/>
            <person name="Sisk P."/>
            <person name="Stolte C."/>
            <person name="Sykes S."/>
            <person name="Yandava C."/>
            <person name="Wortman J."/>
            <person name="Nusbaum C."/>
            <person name="Birren B."/>
        </authorList>
    </citation>
    <scope>NUCLEOTIDE SEQUENCE</scope>
    <source>
        <strain evidence="3">ATCC 64411</strain>
    </source>
</reference>
<dbReference type="Proteomes" id="UP000011715">
    <property type="component" value="Unassembled WGS sequence"/>
</dbReference>
<name>A0A0C4DZT9_MAGP6</name>
<dbReference type="Gene3D" id="1.10.510.10">
    <property type="entry name" value="Transferase(Phosphotransferase) domain 1"/>
    <property type="match status" value="1"/>
</dbReference>
<dbReference type="GO" id="GO:0004674">
    <property type="term" value="F:protein serine/threonine kinase activity"/>
    <property type="evidence" value="ECO:0007669"/>
    <property type="project" value="UniProtKB-KW"/>
</dbReference>
<evidence type="ECO:0000313" key="5">
    <source>
        <dbReference type="Proteomes" id="UP000011715"/>
    </source>
</evidence>
<dbReference type="EnsemblFungi" id="MAPG_05596T0">
    <property type="protein sequence ID" value="MAPG_05596T0"/>
    <property type="gene ID" value="MAPG_05596"/>
</dbReference>
<dbReference type="EMBL" id="GL876969">
    <property type="protein sequence ID" value="KLU86584.1"/>
    <property type="molecule type" value="Genomic_DNA"/>
</dbReference>
<reference evidence="4" key="5">
    <citation type="submission" date="2015-06" db="UniProtKB">
        <authorList>
            <consortium name="EnsemblFungi"/>
        </authorList>
    </citation>
    <scope>IDENTIFICATION</scope>
    <source>
        <strain evidence="4">ATCC 64411</strain>
    </source>
</reference>
<dbReference type="STRING" id="644358.A0A0C4DZT9"/>
<dbReference type="EMBL" id="ADBL01001335">
    <property type="status" value="NOT_ANNOTATED_CDS"/>
    <property type="molecule type" value="Genomic_DNA"/>
</dbReference>
<protein>
    <submittedName>
        <fullName evidence="3">Serine/threonine protein kinase</fullName>
    </submittedName>
</protein>
<dbReference type="PROSITE" id="PS50011">
    <property type="entry name" value="PROTEIN_KINASE_DOM"/>
    <property type="match status" value="1"/>
</dbReference>
<dbReference type="Pfam" id="PF00069">
    <property type="entry name" value="Pkinase"/>
    <property type="match status" value="1"/>
</dbReference>
<dbReference type="OMA" id="NPHVAVK"/>
<dbReference type="CDD" id="cd00180">
    <property type="entry name" value="PKc"/>
    <property type="match status" value="1"/>
</dbReference>
<feature type="region of interest" description="Disordered" evidence="1">
    <location>
        <begin position="591"/>
        <end position="623"/>
    </location>
</feature>
<dbReference type="PANTHER" id="PTHR24359:SF1">
    <property type="entry name" value="INHIBITOR OF NUCLEAR FACTOR KAPPA-B KINASE EPSILON SUBUNIT HOMOLOG 1-RELATED"/>
    <property type="match status" value="1"/>
</dbReference>
<sequence>MTEPSDLWDKIKALQKRPDGTDANFVPEHSLRDLFRNLDAQLKDLLADHLNASRASDHIAELVTFICEQAPKAFATLVFSDRERFIIHFFNNKLDDALLPVSRDTAGKLVSFPAEAKVKLAEMAVRLANEEASRIHDVDLEAKKGARAHVIRASQHADEARAAAAVAASKVAATFAGWDPREISYFCDEYQWRFLAPVFDDRANFYHIFDYRVEMPFWPSGDRGQVLARGTGGHPWVAVKVYKHGRFTNDMEFEKVVQGEAEVLNVMRLLEHPHLIRAVAYYRKGQSHCFVFPWADLGNLRDYWEQSNLAANPEKRLAKGYLWWVFVQLHDLASAITLLHSRLMRHGNLKPENILCFRGNADRQPDGSCMLVIADAGLAGVNYQITQLRTEASLGSKGSTLMYGPPEAEAGSREPRSRRYDVWSMGCICLEFLIWLVDGWEGLKDFRADLGQFGRFYQPHWPKGQQRPTGVGRQPEVDRRIAMLRAHPFSQGKRNPLGRLIELIDTKLLVHGLGVRIRLQQSPSTLQVGDGGAAAIRSAPAGRRAITRSGLMDTAGDVFELPPRRRVDSDTMLAEFSEILADKSSFELPSSALNSSAAAESASPSPVASPPRPGQSLGEPGAD</sequence>
<dbReference type="VEuPathDB" id="FungiDB:MAPG_05596"/>
<dbReference type="PANTHER" id="PTHR24359">
    <property type="entry name" value="SERINE/THREONINE-PROTEIN KINASE SBK1"/>
    <property type="match status" value="1"/>
</dbReference>
<reference evidence="5" key="2">
    <citation type="submission" date="2010-05" db="EMBL/GenBank/DDBJ databases">
        <title>The genome sequence of Magnaporthe poae strain ATCC 64411.</title>
        <authorList>
            <person name="Ma L.-J."/>
            <person name="Dead R."/>
            <person name="Young S."/>
            <person name="Zeng Q."/>
            <person name="Koehrsen M."/>
            <person name="Alvarado L."/>
            <person name="Berlin A."/>
            <person name="Chapman S.B."/>
            <person name="Chen Z."/>
            <person name="Freedman E."/>
            <person name="Gellesch M."/>
            <person name="Goldberg J."/>
            <person name="Griggs A."/>
            <person name="Gujja S."/>
            <person name="Heilman E.R."/>
            <person name="Heiman D."/>
            <person name="Hepburn T."/>
            <person name="Howarth C."/>
            <person name="Jen D."/>
            <person name="Larson L."/>
            <person name="Mehta T."/>
            <person name="Neiman D."/>
            <person name="Pearson M."/>
            <person name="Roberts A."/>
            <person name="Saif S."/>
            <person name="Shea T."/>
            <person name="Shenoy N."/>
            <person name="Sisk P."/>
            <person name="Stolte C."/>
            <person name="Sykes S."/>
            <person name="Walk T."/>
            <person name="White J."/>
            <person name="Yandava C."/>
            <person name="Haas B."/>
            <person name="Nusbaum C."/>
            <person name="Birren B."/>
        </authorList>
    </citation>
    <scope>NUCLEOTIDE SEQUENCE [LARGE SCALE GENOMIC DNA]</scope>
    <source>
        <strain evidence="5">ATCC 64411 / 73-15</strain>
    </source>
</reference>